<dbReference type="SUPFAM" id="SSF52129">
    <property type="entry name" value="Caspase-like"/>
    <property type="match status" value="1"/>
</dbReference>
<reference evidence="5" key="1">
    <citation type="submission" date="2023-04" db="EMBL/GenBank/DDBJ databases">
        <title>Genomic diversity of scab-causing Streptomyces spp. in the province of Quebec, Canada.</title>
        <authorList>
            <person name="Biessy A."/>
            <person name="Cadieux M."/>
            <person name="Ciotola M."/>
            <person name="Filion M."/>
        </authorList>
    </citation>
    <scope>NUCLEOTIDE SEQUENCE</scope>
    <source>
        <strain evidence="5">B21-115</strain>
    </source>
</reference>
<dbReference type="Pfam" id="PF00400">
    <property type="entry name" value="WD40"/>
    <property type="match status" value="1"/>
</dbReference>
<keyword evidence="6" id="KW-1185">Reference proteome</keyword>
<dbReference type="SUPFAM" id="SSF52540">
    <property type="entry name" value="P-loop containing nucleoside triphosphate hydrolases"/>
    <property type="match status" value="1"/>
</dbReference>
<sequence>MAEEPAAPEPPRRFLLSTAVPDVRAHPEDQRAELADDVERIDRLFIGELGYRRGADLGLNPTREQLTKALRAFATAPERAPDDYVVLYLACHGRVAERSGRHYLMLADSEHDDLRGTALPSEDLLAQLWEDTPVERLLVILDTCFSEEGTTSAMRSGLEARRFQEPVTEHGSTGLVLVASSRRKEETETGALSAAFDRAVRRQATAGHAPAHISLERVMAAISSDREALLRQRLVWSLANATADIPHFLPNPRYVADAAGRRIDEIDEVVALRAGQRTAREEELRAFFIPRARGTDVATDDVWNFTGRHAALTEVTAWLAADRAAERLCVVTGDPGSGKSSLLGMVAVLSDPQRNPAVPKDNLPPSRPEPGAVDVAVNASHKTTRQLLDALAAAAGCTADSLGALTAHLQTRTAPLVVLVDSLDEALAPTEAVEELIVPLTDPARRLPLRFLVGARPHIEQRLPATARRINLDDERYADPAAVRAYTRKLLTAKGSALESAAPGLVDAVAQAVAEAADRSFLVALITARTITREPEVPDPYDRSWRDALPRLPGEAMERDLAQRLGPLADKARDLLLPLAYAQGAGLPWAGVWPRLASALAAADYTDEDVVWLRTAAGSYLVESTEDDGSVYRVYHRALIEHLRESHDAERVQRTVTRILRDVELTYVRRYLALHAAEGGVLDPLLREARFVLTADPGQLLAALPRVRTAEGRRAAQAVRDMEALLRERGGRAGADPEARARLRLAAVCRKAEELARSCDEGEDGLPWRARWAAWNPHEGPRWYEGMTCRSDTGVVVPGVDGAGAQYVEVVVGRDRQTSWDLDTGEQVHTRNVADGLHAHTWTAPAALPGTAAVLSHERRAELRGRHWVYTEWRLLHVWRGGSVRTWELPPAEDFDPAQEPLRPARQVQLTSSGPDDRTAQVAQVALRFDQGTVLIYRLQDDAAQLVSISGPNARVGEMPRITACLAPRGPARDTLLFGYEDGTVAARGDVVREAAVTTRHSGAVTALESIHDHPQGALVVTAGEDGTVRLSSLTTGDPVRTLLSGLGKVASLGVGRSGRQRIVAVATAGGLLHRVDADSGRPLGLPLRIDAGDGTRLAVFTLGLTPCVSVQGDAHGLQVYDLVTGDRIGGRRQRHETGAVHTVDGTVCVGGSDGVLRLWPTPHAAESMLLNAHDGAVLALGEIHGAGGSHALASVGEDHEIRCWDPAVPRELWRRRILEPPPPWEVPLIACAAVGHLADGGDVVVTGEHGGRVRVLVLRAGLPLAEQEFMLPDEQRVTALDIGRVRARDVVVVGTDTGRLVCWDIGGARTYGVSLPGDAGVTALALAPDGSGRLAVGDESGAVREWALPGFRPLGPPRPVHRRGVTALAHAPGPDGRRLVSSGLDGRIGSMPDGWTRRMPRVVTALTADDAGVLCGDTQGRVWRLTAASDGWRTEEALDAPRPVSTVTALGGERGALVVVGSPDGTVQLRHGADGALRQRLRPLCESGVRNLATAPGDGAGSRLFARSEWGLLERWDVAGDGSVHTPVGTPVYGAIGERPLDIRPRDVQGGPIPDAVYGRWLIRRAGGRLDGEAWAFDKYPTGQDRAVRYRRLCSEEGWTLPEVGLVDVFAPKAPEEPDMFLVVSESRAVLYSAGRLQWLLTPENRRAARVRPPGEGTRPRPDQVHDVAIPRITHAAHLPGAATYAVAGGDRLAVLGIRDGEVHHRLQLPSLCTALAVGPGGELAVGTRNGVILFD</sequence>
<evidence type="ECO:0000259" key="4">
    <source>
        <dbReference type="Pfam" id="PF20703"/>
    </source>
</evidence>
<dbReference type="SUPFAM" id="SSF50969">
    <property type="entry name" value="YVTN repeat-like/Quinoprotein amine dehydrogenase"/>
    <property type="match status" value="1"/>
</dbReference>
<dbReference type="InterPro" id="IPR011600">
    <property type="entry name" value="Pept_C14_caspase"/>
</dbReference>
<dbReference type="PANTHER" id="PTHR19848">
    <property type="entry name" value="WD40 REPEAT PROTEIN"/>
    <property type="match status" value="1"/>
</dbReference>
<dbReference type="InterPro" id="IPR036322">
    <property type="entry name" value="WD40_repeat_dom_sf"/>
</dbReference>
<feature type="domain" description="Novel STAND NTPase 1" evidence="4">
    <location>
        <begin position="301"/>
        <end position="463"/>
    </location>
</feature>
<proteinExistence type="predicted"/>
<evidence type="ECO:0000256" key="1">
    <source>
        <dbReference type="ARBA" id="ARBA00022574"/>
    </source>
</evidence>
<dbReference type="InterPro" id="IPR027417">
    <property type="entry name" value="P-loop_NTPase"/>
</dbReference>
<dbReference type="SUPFAM" id="SSF50978">
    <property type="entry name" value="WD40 repeat-like"/>
    <property type="match status" value="1"/>
</dbReference>
<dbReference type="InterPro" id="IPR049052">
    <property type="entry name" value="nSTAND1"/>
</dbReference>
<dbReference type="InterPro" id="IPR011044">
    <property type="entry name" value="Quino_amine_DH_bsu"/>
</dbReference>
<dbReference type="RefSeq" id="WP_334657790.1">
    <property type="nucleotide sequence ID" value="NZ_JARULZ010000001.1"/>
</dbReference>
<dbReference type="InterPro" id="IPR029030">
    <property type="entry name" value="Caspase-like_dom_sf"/>
</dbReference>
<dbReference type="Pfam" id="PF00656">
    <property type="entry name" value="Peptidase_C14"/>
    <property type="match status" value="1"/>
</dbReference>
<gene>
    <name evidence="5" type="ORF">QBA35_04220</name>
</gene>
<dbReference type="Proteomes" id="UP001310290">
    <property type="component" value="Unassembled WGS sequence"/>
</dbReference>
<dbReference type="InterPro" id="IPR011041">
    <property type="entry name" value="Quinoprot_gluc/sorb_DH_b-prop"/>
</dbReference>
<name>A0ABU8AFX7_9ACTN</name>
<dbReference type="SUPFAM" id="SSF50952">
    <property type="entry name" value="Soluble quinoprotein glucose dehydrogenase"/>
    <property type="match status" value="1"/>
</dbReference>
<keyword evidence="2" id="KW-0677">Repeat</keyword>
<evidence type="ECO:0000259" key="3">
    <source>
        <dbReference type="Pfam" id="PF00656"/>
    </source>
</evidence>
<accession>A0ABU8AFX7</accession>
<feature type="domain" description="Peptidase C14 caspase" evidence="3">
    <location>
        <begin position="30"/>
        <end position="159"/>
    </location>
</feature>
<keyword evidence="1" id="KW-0853">WD repeat</keyword>
<dbReference type="SMART" id="SM00320">
    <property type="entry name" value="WD40"/>
    <property type="match status" value="5"/>
</dbReference>
<dbReference type="Gene3D" id="2.130.10.10">
    <property type="entry name" value="YVTN repeat-like/Quinoprotein amine dehydrogenase"/>
    <property type="match status" value="3"/>
</dbReference>
<comment type="caution">
    <text evidence="5">The sequence shown here is derived from an EMBL/GenBank/DDBJ whole genome shotgun (WGS) entry which is preliminary data.</text>
</comment>
<dbReference type="Gene3D" id="3.40.50.1460">
    <property type="match status" value="1"/>
</dbReference>
<evidence type="ECO:0000313" key="6">
    <source>
        <dbReference type="Proteomes" id="UP001310290"/>
    </source>
</evidence>
<dbReference type="Pfam" id="PF20703">
    <property type="entry name" value="nSTAND1"/>
    <property type="match status" value="1"/>
</dbReference>
<dbReference type="InterPro" id="IPR001680">
    <property type="entry name" value="WD40_rpt"/>
</dbReference>
<dbReference type="PANTHER" id="PTHR19848:SF8">
    <property type="entry name" value="F-BOX AND WD REPEAT DOMAIN CONTAINING 7"/>
    <property type="match status" value="1"/>
</dbReference>
<evidence type="ECO:0000313" key="5">
    <source>
        <dbReference type="EMBL" id="MEH0632582.1"/>
    </source>
</evidence>
<dbReference type="EMBL" id="JARULZ010000001">
    <property type="protein sequence ID" value="MEH0632582.1"/>
    <property type="molecule type" value="Genomic_DNA"/>
</dbReference>
<evidence type="ECO:0000256" key="2">
    <source>
        <dbReference type="ARBA" id="ARBA00022737"/>
    </source>
</evidence>
<dbReference type="InterPro" id="IPR015943">
    <property type="entry name" value="WD40/YVTN_repeat-like_dom_sf"/>
</dbReference>
<organism evidence="5 6">
    <name type="scientific">Streptomyces bottropensis</name>
    <dbReference type="NCBI Taxonomy" id="42235"/>
    <lineage>
        <taxon>Bacteria</taxon>
        <taxon>Bacillati</taxon>
        <taxon>Actinomycetota</taxon>
        <taxon>Actinomycetes</taxon>
        <taxon>Kitasatosporales</taxon>
        <taxon>Streptomycetaceae</taxon>
        <taxon>Streptomyces</taxon>
    </lineage>
</organism>
<protein>
    <submittedName>
        <fullName evidence="5">Caspase family protein</fullName>
    </submittedName>
</protein>